<dbReference type="NCBIfam" id="TIGR04256">
    <property type="entry name" value="GxxExxY"/>
    <property type="match status" value="1"/>
</dbReference>
<protein>
    <submittedName>
        <fullName evidence="1">GxxExxY protein</fullName>
    </submittedName>
</protein>
<proteinExistence type="predicted"/>
<dbReference type="EMBL" id="JAKZGS010000019">
    <property type="protein sequence ID" value="MCH7399702.1"/>
    <property type="molecule type" value="Genomic_DNA"/>
</dbReference>
<reference evidence="1" key="1">
    <citation type="submission" date="2022-03" db="EMBL/GenBank/DDBJ databases">
        <title>De novo assembled genomes of Belliella spp. (Cyclobacteriaceae) strains.</title>
        <authorList>
            <person name="Szabo A."/>
            <person name="Korponai K."/>
            <person name="Felfoldi T."/>
        </authorList>
    </citation>
    <scope>NUCLEOTIDE SEQUENCE</scope>
    <source>
        <strain evidence="1">DSM 107340</strain>
    </source>
</reference>
<accession>A0ABS9USV2</accession>
<dbReference type="Proteomes" id="UP001165488">
    <property type="component" value="Unassembled WGS sequence"/>
</dbReference>
<evidence type="ECO:0000313" key="1">
    <source>
        <dbReference type="EMBL" id="MCH7399702.1"/>
    </source>
</evidence>
<gene>
    <name evidence="1" type="ORF">MM236_17025</name>
</gene>
<name>A0ABS9USV2_9BACT</name>
<keyword evidence="2" id="KW-1185">Reference proteome</keyword>
<sequence length="136" mass="15661">MTKKYLDDLTYKVIGCCISVHNALGPGLLESVYHRCLMEEFKFQGIRFNSELIVPVEYRNVKLDALLRADFYVENCLVIELKAVEAVLPIHEAQLMTYLKLLDAPKGILVNFNCTNIFHNGQKTYVTEKYRGLDEK</sequence>
<dbReference type="InterPro" id="IPR026350">
    <property type="entry name" value="GxxExxY"/>
</dbReference>
<evidence type="ECO:0000313" key="2">
    <source>
        <dbReference type="Proteomes" id="UP001165488"/>
    </source>
</evidence>
<dbReference type="Pfam" id="PF13366">
    <property type="entry name" value="PDDEXK_3"/>
    <property type="match status" value="1"/>
</dbReference>
<comment type="caution">
    <text evidence="1">The sequence shown here is derived from an EMBL/GenBank/DDBJ whole genome shotgun (WGS) entry which is preliminary data.</text>
</comment>
<organism evidence="1 2">
    <name type="scientific">Belliella calami</name>
    <dbReference type="NCBI Taxonomy" id="2923436"/>
    <lineage>
        <taxon>Bacteria</taxon>
        <taxon>Pseudomonadati</taxon>
        <taxon>Bacteroidota</taxon>
        <taxon>Cytophagia</taxon>
        <taxon>Cytophagales</taxon>
        <taxon>Cyclobacteriaceae</taxon>
        <taxon>Belliella</taxon>
    </lineage>
</organism>
<dbReference type="RefSeq" id="WP_241276197.1">
    <property type="nucleotide sequence ID" value="NZ_JAKZGS010000019.1"/>
</dbReference>